<dbReference type="InterPro" id="IPR015889">
    <property type="entry name" value="Intradiol_dOase_core"/>
</dbReference>
<gene>
    <name evidence="3" type="ORF">FAK_05550</name>
</gene>
<dbReference type="Pfam" id="PF00149">
    <property type="entry name" value="Metallophos"/>
    <property type="match status" value="1"/>
</dbReference>
<evidence type="ECO:0000259" key="2">
    <source>
        <dbReference type="Pfam" id="PF00149"/>
    </source>
</evidence>
<evidence type="ECO:0000313" key="3">
    <source>
        <dbReference type="EMBL" id="BEQ13489.1"/>
    </source>
</evidence>
<dbReference type="GO" id="GO:0016702">
    <property type="term" value="F:oxidoreductase activity, acting on single donors with incorporation of molecular oxygen, incorporation of two atoms of oxygen"/>
    <property type="evidence" value="ECO:0007669"/>
    <property type="project" value="InterPro"/>
</dbReference>
<name>A0AAU9EG09_9BACT</name>
<dbReference type="InterPro" id="IPR004843">
    <property type="entry name" value="Calcineurin-like_PHP"/>
</dbReference>
<feature type="domain" description="Calcineurin-like phosphoesterase" evidence="2">
    <location>
        <begin position="113"/>
        <end position="339"/>
    </location>
</feature>
<organism evidence="3 4">
    <name type="scientific">Desulfoferula mesophila</name>
    <dbReference type="NCBI Taxonomy" id="3058419"/>
    <lineage>
        <taxon>Bacteria</taxon>
        <taxon>Pseudomonadati</taxon>
        <taxon>Thermodesulfobacteriota</taxon>
        <taxon>Desulfarculia</taxon>
        <taxon>Desulfarculales</taxon>
        <taxon>Desulfarculaceae</taxon>
        <taxon>Desulfoferula</taxon>
    </lineage>
</organism>
<sequence>MRLRPGRTLGPLLALLLLLAAAAPVEALTVRGRVLDAGGHPLAGAYVSDGVGITQSAPDGAFLLESQAGRVVALTAPPGHGDGPRWWWPAEQAAQIGEFRLGPAKPGGAESLPLVVLSDPHLYDASAAPTWSGKLDPTVPLRAWQKTMAELKALRPALTLVLGDLAMDAEKGQPAYGRAQMGLARRAAALLPAPWRACPGNHDVRYGPHGVDYSLWREFLGPVRSLSFAGPVAVLLLDNTGISTRQDGTPRPCGILPQEALDWLKAALALLPPETPLLVGSHYPLASPLAGVNPLRKGSLVRAPGPTGLGLRNVDQNGVRAMTLLAARPLVGLLSGHLHAANRSALLGRQATVPLWGAPALCGRWWQGDMNYGPIGFPPAYMRGALRRGPAGWSLELGQVVITPPAQPRP</sequence>
<evidence type="ECO:0000256" key="1">
    <source>
        <dbReference type="SAM" id="SignalP"/>
    </source>
</evidence>
<dbReference type="GO" id="GO:0005506">
    <property type="term" value="F:iron ion binding"/>
    <property type="evidence" value="ECO:0007669"/>
    <property type="project" value="InterPro"/>
</dbReference>
<dbReference type="Gene3D" id="3.60.21.10">
    <property type="match status" value="1"/>
</dbReference>
<reference evidence="4" key="1">
    <citation type="journal article" date="2023" name="Arch. Microbiol.">
        <title>Desulfoferula mesophilus gen. nov. sp. nov., a mesophilic sulfate-reducing bacterium isolated from a brackish lake sediment.</title>
        <authorList>
            <person name="Watanabe T."/>
            <person name="Yabe T."/>
            <person name="Tsuji J.M."/>
            <person name="Fukui M."/>
        </authorList>
    </citation>
    <scope>NUCLEOTIDE SEQUENCE [LARGE SCALE GENOMIC DNA]</scope>
    <source>
        <strain evidence="4">12FAK</strain>
    </source>
</reference>
<dbReference type="AlphaFoldDB" id="A0AAU9EG09"/>
<feature type="chain" id="PRO_5043482322" description="Calcineurin-like phosphoesterase domain-containing protein" evidence="1">
    <location>
        <begin position="28"/>
        <end position="410"/>
    </location>
</feature>
<dbReference type="EMBL" id="AP028679">
    <property type="protein sequence ID" value="BEQ13489.1"/>
    <property type="molecule type" value="Genomic_DNA"/>
</dbReference>
<proteinExistence type="predicted"/>
<dbReference type="InterPro" id="IPR029052">
    <property type="entry name" value="Metallo-depent_PP-like"/>
</dbReference>
<dbReference type="GO" id="GO:0016787">
    <property type="term" value="F:hydrolase activity"/>
    <property type="evidence" value="ECO:0007669"/>
    <property type="project" value="InterPro"/>
</dbReference>
<accession>A0AAU9EG09</accession>
<feature type="signal peptide" evidence="1">
    <location>
        <begin position="1"/>
        <end position="27"/>
    </location>
</feature>
<protein>
    <recommendedName>
        <fullName evidence="2">Calcineurin-like phosphoesterase domain-containing protein</fullName>
    </recommendedName>
</protein>
<keyword evidence="1" id="KW-0732">Signal</keyword>
<keyword evidence="4" id="KW-1185">Reference proteome</keyword>
<dbReference type="SUPFAM" id="SSF56300">
    <property type="entry name" value="Metallo-dependent phosphatases"/>
    <property type="match status" value="1"/>
</dbReference>
<dbReference type="Proteomes" id="UP001366166">
    <property type="component" value="Chromosome"/>
</dbReference>
<dbReference type="RefSeq" id="WP_338605199.1">
    <property type="nucleotide sequence ID" value="NZ_AP028679.1"/>
</dbReference>
<evidence type="ECO:0000313" key="4">
    <source>
        <dbReference type="Proteomes" id="UP001366166"/>
    </source>
</evidence>
<dbReference type="SUPFAM" id="SSF49482">
    <property type="entry name" value="Aromatic compound dioxygenase"/>
    <property type="match status" value="1"/>
</dbReference>
<dbReference type="KEGG" id="dmp:FAK_05550"/>